<dbReference type="CDD" id="cd02440">
    <property type="entry name" value="AdoMet_MTases"/>
    <property type="match status" value="1"/>
</dbReference>
<keyword evidence="4" id="KW-1185">Reference proteome</keyword>
<feature type="domain" description="Methyltransferase type 11" evidence="2">
    <location>
        <begin position="83"/>
        <end position="180"/>
    </location>
</feature>
<proteinExistence type="predicted"/>
<keyword evidence="1 3" id="KW-0808">Transferase</keyword>
<name>A0A7X0D687_9ACTN</name>
<accession>A0A7X0D687</accession>
<dbReference type="Gene3D" id="3.40.50.150">
    <property type="entry name" value="Vaccinia Virus protein VP39"/>
    <property type="match status" value="1"/>
</dbReference>
<evidence type="ECO:0000313" key="3">
    <source>
        <dbReference type="EMBL" id="MBB6171844.1"/>
    </source>
</evidence>
<dbReference type="GO" id="GO:0032259">
    <property type="term" value="P:methylation"/>
    <property type="evidence" value="ECO:0007669"/>
    <property type="project" value="UniProtKB-KW"/>
</dbReference>
<reference evidence="3 4" key="1">
    <citation type="submission" date="2020-08" db="EMBL/GenBank/DDBJ databases">
        <title>Sequencing the genomes of 1000 actinobacteria strains.</title>
        <authorList>
            <person name="Klenk H.-P."/>
        </authorList>
    </citation>
    <scope>NUCLEOTIDE SEQUENCE [LARGE SCALE GENOMIC DNA]</scope>
    <source>
        <strain evidence="3 4">DSM 46659</strain>
    </source>
</reference>
<dbReference type="PANTHER" id="PTHR44068">
    <property type="entry name" value="ZGC:194242"/>
    <property type="match status" value="1"/>
</dbReference>
<dbReference type="InterPro" id="IPR050447">
    <property type="entry name" value="Erg6_SMT_methyltransf"/>
</dbReference>
<evidence type="ECO:0000259" key="2">
    <source>
        <dbReference type="Pfam" id="PF08241"/>
    </source>
</evidence>
<dbReference type="InterPro" id="IPR013216">
    <property type="entry name" value="Methyltransf_11"/>
</dbReference>
<comment type="caution">
    <text evidence="3">The sequence shown here is derived from an EMBL/GenBank/DDBJ whole genome shotgun (WGS) entry which is preliminary data.</text>
</comment>
<keyword evidence="3" id="KW-0489">Methyltransferase</keyword>
<dbReference type="PANTHER" id="PTHR44068:SF11">
    <property type="entry name" value="GERANYL DIPHOSPHATE 2-C-METHYLTRANSFERASE"/>
    <property type="match status" value="1"/>
</dbReference>
<dbReference type="AlphaFoldDB" id="A0A7X0D687"/>
<organism evidence="3 4">
    <name type="scientific">Nocardiopsis mwathae</name>
    <dbReference type="NCBI Taxonomy" id="1472723"/>
    <lineage>
        <taxon>Bacteria</taxon>
        <taxon>Bacillati</taxon>
        <taxon>Actinomycetota</taxon>
        <taxon>Actinomycetes</taxon>
        <taxon>Streptosporangiales</taxon>
        <taxon>Nocardiopsidaceae</taxon>
        <taxon>Nocardiopsis</taxon>
    </lineage>
</organism>
<dbReference type="Pfam" id="PF08241">
    <property type="entry name" value="Methyltransf_11"/>
    <property type="match status" value="1"/>
</dbReference>
<protein>
    <submittedName>
        <fullName evidence="3">Cyclopropane fatty-acyl-phospholipid synthase-like methyltransferase</fullName>
    </submittedName>
</protein>
<dbReference type="EMBL" id="JACHDS010000001">
    <property type="protein sequence ID" value="MBB6171844.1"/>
    <property type="molecule type" value="Genomic_DNA"/>
</dbReference>
<dbReference type="Proteomes" id="UP000546642">
    <property type="component" value="Unassembled WGS sequence"/>
</dbReference>
<sequence length="290" mass="31319">MTTDQAAGGHTALTPEEIGEAYDDYGDFYGMVLGDSAIHMGMWVAHGERDAPVNLVDLADLAQDRQTDYLIDTLRPRSGDHMLDVGCGTGGPAIRAAQRTGARVTGVTVSRSQVAESAERIGAAGAGDLVEVAYGNAMDLSYADATFTCAWAIDSFPHLSDRAAGLGEVSRVLQAGGLFLLTDIALRGTPSDDELASYTGIWSAPPPRPLTELVGEIGRAGFDIVRLVDMTPSARMSGEVMALLYRDRRDEIEARFGELTVSWLDDRMPPYRSLVRDHLDYVLLLLRKRG</sequence>
<evidence type="ECO:0000313" key="4">
    <source>
        <dbReference type="Proteomes" id="UP000546642"/>
    </source>
</evidence>
<dbReference type="RefSeq" id="WP_184075102.1">
    <property type="nucleotide sequence ID" value="NZ_JACHDS010000001.1"/>
</dbReference>
<dbReference type="InterPro" id="IPR029063">
    <property type="entry name" value="SAM-dependent_MTases_sf"/>
</dbReference>
<evidence type="ECO:0000256" key="1">
    <source>
        <dbReference type="ARBA" id="ARBA00022679"/>
    </source>
</evidence>
<dbReference type="SUPFAM" id="SSF53335">
    <property type="entry name" value="S-adenosyl-L-methionine-dependent methyltransferases"/>
    <property type="match status" value="1"/>
</dbReference>
<gene>
    <name evidence="3" type="ORF">HNR23_001904</name>
</gene>
<dbReference type="GO" id="GO:0008757">
    <property type="term" value="F:S-adenosylmethionine-dependent methyltransferase activity"/>
    <property type="evidence" value="ECO:0007669"/>
    <property type="project" value="InterPro"/>
</dbReference>